<dbReference type="InterPro" id="IPR052932">
    <property type="entry name" value="OprB_Porin"/>
</dbReference>
<dbReference type="GO" id="GO:0016020">
    <property type="term" value="C:membrane"/>
    <property type="evidence" value="ECO:0007669"/>
    <property type="project" value="InterPro"/>
</dbReference>
<protein>
    <submittedName>
        <fullName evidence="3">Porin</fullName>
    </submittedName>
</protein>
<accession>A0AAJ1WWT9</accession>
<reference evidence="3" key="1">
    <citation type="submission" date="2023-07" db="EMBL/GenBank/DDBJ databases">
        <title>Genomic Encyclopedia of Type Strains, Phase IV (KMG-IV): sequencing the most valuable type-strain genomes for metagenomic binning, comparative biology and taxonomic classification.</title>
        <authorList>
            <person name="Goeker M."/>
        </authorList>
    </citation>
    <scope>NUCLEOTIDE SEQUENCE</scope>
    <source>
        <strain evidence="3">DSM 19569</strain>
    </source>
</reference>
<dbReference type="Gene3D" id="2.40.160.180">
    <property type="entry name" value="Carbohydrate-selective porin OprB"/>
    <property type="match status" value="1"/>
</dbReference>
<evidence type="ECO:0000313" key="3">
    <source>
        <dbReference type="EMBL" id="MDQ0545969.1"/>
    </source>
</evidence>
<proteinExistence type="inferred from homology"/>
<dbReference type="PANTHER" id="PTHR37944">
    <property type="entry name" value="PORIN B"/>
    <property type="match status" value="1"/>
</dbReference>
<evidence type="ECO:0000256" key="2">
    <source>
        <dbReference type="RuleBase" id="RU363072"/>
    </source>
</evidence>
<dbReference type="InterPro" id="IPR007049">
    <property type="entry name" value="Carb-sel_porin_OprB"/>
</dbReference>
<evidence type="ECO:0000313" key="4">
    <source>
        <dbReference type="Proteomes" id="UP001223420"/>
    </source>
</evidence>
<evidence type="ECO:0000256" key="1">
    <source>
        <dbReference type="ARBA" id="ARBA00008769"/>
    </source>
</evidence>
<gene>
    <name evidence="3" type="ORF">QO001_004917</name>
</gene>
<sequence length="404" mass="44470">MSPKFGLLGNLGGVRDTLWEHGILLNLGYVYEGATNAVGGTRTLARGAAQFTAKGLFDFEKMFGLEGGSGVVTLSQRHGRDLTLDAHLGTQTSVEEIYGRSRIWRLSQFWYDQKFGPWVDLKIGRMPSGDDFAGFACEFQLNALCGAPTGKIAGNYIYNFPVSQWATRLRVGTADTAYVQVGAYQVNPDNLVEGFSFNFSKGTGALILSEAGWFPKFGGSGYAGSYKVGGWYETSGGNDVYLNDRRLPFAQYRGQPLHHDGRNGLYFVGVQEVYRPDPANTVRNVSAFVRAVASDRDTSVYSAQVTSGLVYKGWCAERPNDWIGLGVGQTTPNPRAVEAIEQGNLINRTNRRMPAQERFVEAFYSIAVTDNVVVRPNIQYITRRATPEHKPDVVVFGLTSLITF</sequence>
<dbReference type="Pfam" id="PF04966">
    <property type="entry name" value="OprB"/>
    <property type="match status" value="1"/>
</dbReference>
<dbReference type="InterPro" id="IPR038673">
    <property type="entry name" value="OprB_sf"/>
</dbReference>
<name>A0AAJ1WWT9_9HYPH</name>
<comment type="similarity">
    <text evidence="1 2">Belongs to the OprB family.</text>
</comment>
<dbReference type="EMBL" id="JAUSWL010000011">
    <property type="protein sequence ID" value="MDQ0545969.1"/>
    <property type="molecule type" value="Genomic_DNA"/>
</dbReference>
<dbReference type="Proteomes" id="UP001223420">
    <property type="component" value="Unassembled WGS sequence"/>
</dbReference>
<dbReference type="AlphaFoldDB" id="A0AAJ1WWT9"/>
<organism evidence="3 4">
    <name type="scientific">Methylobacterium brachiatum</name>
    <dbReference type="NCBI Taxonomy" id="269660"/>
    <lineage>
        <taxon>Bacteria</taxon>
        <taxon>Pseudomonadati</taxon>
        <taxon>Pseudomonadota</taxon>
        <taxon>Alphaproteobacteria</taxon>
        <taxon>Hyphomicrobiales</taxon>
        <taxon>Methylobacteriaceae</taxon>
        <taxon>Methylobacterium</taxon>
    </lineage>
</organism>
<dbReference type="PANTHER" id="PTHR37944:SF1">
    <property type="entry name" value="PORIN B"/>
    <property type="match status" value="1"/>
</dbReference>
<dbReference type="GO" id="GO:0015288">
    <property type="term" value="F:porin activity"/>
    <property type="evidence" value="ECO:0007669"/>
    <property type="project" value="InterPro"/>
</dbReference>
<dbReference type="GO" id="GO:0008643">
    <property type="term" value="P:carbohydrate transport"/>
    <property type="evidence" value="ECO:0007669"/>
    <property type="project" value="InterPro"/>
</dbReference>
<comment type="caution">
    <text evidence="3">The sequence shown here is derived from an EMBL/GenBank/DDBJ whole genome shotgun (WGS) entry which is preliminary data.</text>
</comment>
<dbReference type="RefSeq" id="WP_230367461.1">
    <property type="nucleotide sequence ID" value="NZ_JAJALK010000012.1"/>
</dbReference>